<organism evidence="2">
    <name type="scientific">Prunus dulcis</name>
    <name type="common">Almond</name>
    <name type="synonym">Amygdalus dulcis</name>
    <dbReference type="NCBI Taxonomy" id="3755"/>
    <lineage>
        <taxon>Eukaryota</taxon>
        <taxon>Viridiplantae</taxon>
        <taxon>Streptophyta</taxon>
        <taxon>Embryophyta</taxon>
        <taxon>Tracheophyta</taxon>
        <taxon>Spermatophyta</taxon>
        <taxon>Magnoliopsida</taxon>
        <taxon>eudicotyledons</taxon>
        <taxon>Gunneridae</taxon>
        <taxon>Pentapetalae</taxon>
        <taxon>rosids</taxon>
        <taxon>fabids</taxon>
        <taxon>Rosales</taxon>
        <taxon>Rosaceae</taxon>
        <taxon>Amygdaloideae</taxon>
        <taxon>Amygdaleae</taxon>
        <taxon>Prunus</taxon>
    </lineage>
</organism>
<protein>
    <submittedName>
        <fullName evidence="2">AP2/B3-like transcriptional factor family protein</fullName>
    </submittedName>
</protein>
<reference evidence="2" key="1">
    <citation type="journal article" date="2019" name="Science">
        <title>Mutation of a bHLH transcription factor allowed almond domestication.</title>
        <authorList>
            <person name="Sanchez-Perez R."/>
            <person name="Pavan S."/>
            <person name="Mazzeo R."/>
            <person name="Moldovan C."/>
            <person name="Aiese Cigliano R."/>
            <person name="Del Cueto J."/>
            <person name="Ricciardi F."/>
            <person name="Lotti C."/>
            <person name="Ricciardi L."/>
            <person name="Dicenta F."/>
            <person name="Lopez-Marques R.L."/>
            <person name="Lindberg Moller B."/>
        </authorList>
    </citation>
    <scope>NUCLEOTIDE SEQUENCE</scope>
</reference>
<evidence type="ECO:0000256" key="1">
    <source>
        <dbReference type="SAM" id="MobiDB-lite"/>
    </source>
</evidence>
<feature type="non-terminal residue" evidence="2">
    <location>
        <position position="1"/>
    </location>
</feature>
<sequence>TAPPELLFTAAVFGPPPPHPATTWGGTGPKRTVPSSSFHPDNPSHRNYLCSPENAKIRPNLTKIQGARSPPPAAISGDQGLTWRRLSGVETDPIRGVGCTGVEILGNVQFIGELCRNFGRESRSLVSGPGIGVMSEFQRICLGFWENSGRVLS</sequence>
<feature type="non-terminal residue" evidence="2">
    <location>
        <position position="153"/>
    </location>
</feature>
<accession>A0A4Y1RZN1</accession>
<feature type="region of interest" description="Disordered" evidence="1">
    <location>
        <begin position="14"/>
        <end position="51"/>
    </location>
</feature>
<name>A0A4Y1RZN1_PRUDU</name>
<dbReference type="AlphaFoldDB" id="A0A4Y1RZN1"/>
<evidence type="ECO:0000313" key="2">
    <source>
        <dbReference type="EMBL" id="BBH09318.1"/>
    </source>
</evidence>
<proteinExistence type="predicted"/>
<gene>
    <name evidence="2" type="ORF">Prudu_021779</name>
</gene>
<dbReference type="EMBL" id="AP019304">
    <property type="protein sequence ID" value="BBH09318.1"/>
    <property type="molecule type" value="Genomic_DNA"/>
</dbReference>